<dbReference type="AlphaFoldDB" id="A0A9D4G4N5"/>
<evidence type="ECO:0000313" key="2">
    <source>
        <dbReference type="Proteomes" id="UP000828390"/>
    </source>
</evidence>
<keyword evidence="2" id="KW-1185">Reference proteome</keyword>
<accession>A0A9D4G4N5</accession>
<reference evidence="1" key="1">
    <citation type="journal article" date="2019" name="bioRxiv">
        <title>The Genome of the Zebra Mussel, Dreissena polymorpha: A Resource for Invasive Species Research.</title>
        <authorList>
            <person name="McCartney M.A."/>
            <person name="Auch B."/>
            <person name="Kono T."/>
            <person name="Mallez S."/>
            <person name="Zhang Y."/>
            <person name="Obille A."/>
            <person name="Becker A."/>
            <person name="Abrahante J.E."/>
            <person name="Garbe J."/>
            <person name="Badalamenti J.P."/>
            <person name="Herman A."/>
            <person name="Mangelson H."/>
            <person name="Liachko I."/>
            <person name="Sullivan S."/>
            <person name="Sone E.D."/>
            <person name="Koren S."/>
            <person name="Silverstein K.A.T."/>
            <person name="Beckman K.B."/>
            <person name="Gohl D.M."/>
        </authorList>
    </citation>
    <scope>NUCLEOTIDE SEQUENCE</scope>
    <source>
        <strain evidence="1">Duluth1</strain>
        <tissue evidence="1">Whole animal</tissue>
    </source>
</reference>
<dbReference type="EMBL" id="JAIWYP010000006">
    <property type="protein sequence ID" value="KAH3809039.1"/>
    <property type="molecule type" value="Genomic_DNA"/>
</dbReference>
<sequence>MHIGDAVSKSPSVNLNSVLPLPVGSQYPQGSTMDVACGAFTGSVSQDDTERFRR</sequence>
<reference evidence="1" key="2">
    <citation type="submission" date="2020-11" db="EMBL/GenBank/DDBJ databases">
        <authorList>
            <person name="McCartney M.A."/>
            <person name="Auch B."/>
            <person name="Kono T."/>
            <person name="Mallez S."/>
            <person name="Becker A."/>
            <person name="Gohl D.M."/>
            <person name="Silverstein K.A.T."/>
            <person name="Koren S."/>
            <person name="Bechman K.B."/>
            <person name="Herman A."/>
            <person name="Abrahante J.E."/>
            <person name="Garbe J."/>
        </authorList>
    </citation>
    <scope>NUCLEOTIDE SEQUENCE</scope>
    <source>
        <strain evidence="1">Duluth1</strain>
        <tissue evidence="1">Whole animal</tissue>
    </source>
</reference>
<protein>
    <submittedName>
        <fullName evidence="1">Uncharacterized protein</fullName>
    </submittedName>
</protein>
<proteinExistence type="predicted"/>
<comment type="caution">
    <text evidence="1">The sequence shown here is derived from an EMBL/GenBank/DDBJ whole genome shotgun (WGS) entry which is preliminary data.</text>
</comment>
<organism evidence="1 2">
    <name type="scientific">Dreissena polymorpha</name>
    <name type="common">Zebra mussel</name>
    <name type="synonym">Mytilus polymorpha</name>
    <dbReference type="NCBI Taxonomy" id="45954"/>
    <lineage>
        <taxon>Eukaryota</taxon>
        <taxon>Metazoa</taxon>
        <taxon>Spiralia</taxon>
        <taxon>Lophotrochozoa</taxon>
        <taxon>Mollusca</taxon>
        <taxon>Bivalvia</taxon>
        <taxon>Autobranchia</taxon>
        <taxon>Heteroconchia</taxon>
        <taxon>Euheterodonta</taxon>
        <taxon>Imparidentia</taxon>
        <taxon>Neoheterodontei</taxon>
        <taxon>Myida</taxon>
        <taxon>Dreissenoidea</taxon>
        <taxon>Dreissenidae</taxon>
        <taxon>Dreissena</taxon>
    </lineage>
</organism>
<evidence type="ECO:0000313" key="1">
    <source>
        <dbReference type="EMBL" id="KAH3809039.1"/>
    </source>
</evidence>
<gene>
    <name evidence="1" type="ORF">DPMN_137402</name>
</gene>
<dbReference type="Proteomes" id="UP000828390">
    <property type="component" value="Unassembled WGS sequence"/>
</dbReference>
<name>A0A9D4G4N5_DREPO</name>